<keyword evidence="2" id="KW-0521">NADP</keyword>
<evidence type="ECO:0000256" key="2">
    <source>
        <dbReference type="RuleBase" id="RU364082"/>
    </source>
</evidence>
<comment type="pathway">
    <text evidence="2">Carbohydrate biosynthesis; dTDP-L-rhamnose biosynthesis.</text>
</comment>
<dbReference type="EC" id="1.1.1.133" evidence="2"/>
<dbReference type="Pfam" id="PF04321">
    <property type="entry name" value="RmlD_sub_bind"/>
    <property type="match status" value="1"/>
</dbReference>
<accession>A0A0L6W381</accession>
<dbReference type="EMBL" id="LGTE01000006">
    <property type="protein sequence ID" value="KNZ70037.1"/>
    <property type="molecule type" value="Genomic_DNA"/>
</dbReference>
<sequence>MHILITGSNGMLGHALTAVLSQQHKLTGLDLPDLDITNLSAVKSAVSFHQPDLIINAAAYTDVDGCETNVDHAFAVNALGPRNLAVVCNELNIPMVHISTDYVFDGTAASPYRETDKPNPRSVYGKSKLLGEQYVRELTNKHYIIRTSWLFGENGKNFVATMLRLAKERDEIGVVNDQTGSPTYTRDLANAISELIQQPAYGTYHITNSGTCTWYQFAREIFRQAGINKVRVKPITTEEINRPAPRPRYSVLDNYLWRLQGMRPLRQYKDALTDYLKSLTKEENQ</sequence>
<dbReference type="AlphaFoldDB" id="A0A0L6W381"/>
<keyword evidence="5" id="KW-1185">Reference proteome</keyword>
<proteinExistence type="inferred from homology"/>
<comment type="function">
    <text evidence="2">Catalyzes the reduction of dTDP-6-deoxy-L-lyxo-4-hexulose to yield dTDP-L-rhamnose.</text>
</comment>
<dbReference type="SUPFAM" id="SSF51735">
    <property type="entry name" value="NAD(P)-binding Rossmann-fold domains"/>
    <property type="match status" value="1"/>
</dbReference>
<protein>
    <recommendedName>
        <fullName evidence="2">dTDP-4-dehydrorhamnose reductase</fullName>
        <ecNumber evidence="2">1.1.1.133</ecNumber>
    </recommendedName>
</protein>
<evidence type="ECO:0000256" key="1">
    <source>
        <dbReference type="ARBA" id="ARBA00010944"/>
    </source>
</evidence>
<dbReference type="Gene3D" id="3.40.50.720">
    <property type="entry name" value="NAD(P)-binding Rossmann-like Domain"/>
    <property type="match status" value="1"/>
</dbReference>
<comment type="similarity">
    <text evidence="1 2">Belongs to the dTDP-4-dehydrorhamnose reductase family.</text>
</comment>
<dbReference type="GO" id="GO:0005829">
    <property type="term" value="C:cytosol"/>
    <property type="evidence" value="ECO:0007669"/>
    <property type="project" value="TreeGrafter"/>
</dbReference>
<dbReference type="PANTHER" id="PTHR10491:SF4">
    <property type="entry name" value="METHIONINE ADENOSYLTRANSFERASE 2 SUBUNIT BETA"/>
    <property type="match status" value="1"/>
</dbReference>
<dbReference type="CDD" id="cd05254">
    <property type="entry name" value="dTDP_HR_like_SDR_e"/>
    <property type="match status" value="1"/>
</dbReference>
<dbReference type="InterPro" id="IPR029903">
    <property type="entry name" value="RmlD-like-bd"/>
</dbReference>
<dbReference type="GO" id="GO:0008831">
    <property type="term" value="F:dTDP-4-dehydrorhamnose reductase activity"/>
    <property type="evidence" value="ECO:0007669"/>
    <property type="project" value="UniProtKB-EC"/>
</dbReference>
<keyword evidence="2" id="KW-0560">Oxidoreductase</keyword>
<feature type="domain" description="RmlD-like substrate binding" evidence="3">
    <location>
        <begin position="1"/>
        <end position="279"/>
    </location>
</feature>
<comment type="caution">
    <text evidence="4">The sequence shown here is derived from an EMBL/GenBank/DDBJ whole genome shotgun (WGS) entry which is preliminary data.</text>
</comment>
<evidence type="ECO:0000313" key="5">
    <source>
        <dbReference type="Proteomes" id="UP000037175"/>
    </source>
</evidence>
<name>A0A0L6W381_9FIRM</name>
<dbReference type="NCBIfam" id="TIGR01214">
    <property type="entry name" value="rmlD"/>
    <property type="match status" value="1"/>
</dbReference>
<dbReference type="InterPro" id="IPR036291">
    <property type="entry name" value="NAD(P)-bd_dom_sf"/>
</dbReference>
<dbReference type="InterPro" id="IPR005913">
    <property type="entry name" value="dTDP_dehydrorham_reduct"/>
</dbReference>
<dbReference type="UniPathway" id="UPA00124"/>
<gene>
    <name evidence="4" type="primary">strL</name>
    <name evidence="4" type="ORF">Tfer_1177</name>
</gene>
<evidence type="ECO:0000313" key="4">
    <source>
        <dbReference type="EMBL" id="KNZ70037.1"/>
    </source>
</evidence>
<dbReference type="FunFam" id="3.40.50.720:FF:000159">
    <property type="entry name" value="dTDP-4-dehydrorhamnose reductase"/>
    <property type="match status" value="1"/>
</dbReference>
<dbReference type="Gene3D" id="3.90.25.10">
    <property type="entry name" value="UDP-galactose 4-epimerase, domain 1"/>
    <property type="match status" value="1"/>
</dbReference>
<dbReference type="PATRIC" id="fig|281456.6.peg.1250"/>
<dbReference type="PANTHER" id="PTHR10491">
    <property type="entry name" value="DTDP-4-DEHYDRORHAMNOSE REDUCTASE"/>
    <property type="match status" value="1"/>
</dbReference>
<dbReference type="Proteomes" id="UP000037175">
    <property type="component" value="Unassembled WGS sequence"/>
</dbReference>
<evidence type="ECO:0000259" key="3">
    <source>
        <dbReference type="Pfam" id="PF04321"/>
    </source>
</evidence>
<reference evidence="5" key="1">
    <citation type="submission" date="2015-07" db="EMBL/GenBank/DDBJ databases">
        <title>Complete Genome of Thermincola ferriacetica strain Z-0001T.</title>
        <authorList>
            <person name="Lusk B."/>
            <person name="Badalamenti J.P."/>
            <person name="Parameswaran P."/>
            <person name="Bond D.R."/>
            <person name="Torres C.I."/>
        </authorList>
    </citation>
    <scope>NUCLEOTIDE SEQUENCE [LARGE SCALE GENOMIC DNA]</scope>
    <source>
        <strain evidence="5">Z-0001</strain>
    </source>
</reference>
<organism evidence="4 5">
    <name type="scientific">Thermincola ferriacetica</name>
    <dbReference type="NCBI Taxonomy" id="281456"/>
    <lineage>
        <taxon>Bacteria</taxon>
        <taxon>Bacillati</taxon>
        <taxon>Bacillota</taxon>
        <taxon>Clostridia</taxon>
        <taxon>Eubacteriales</taxon>
        <taxon>Thermincolaceae</taxon>
        <taxon>Thermincola</taxon>
    </lineage>
</organism>
<dbReference type="GO" id="GO:0019305">
    <property type="term" value="P:dTDP-rhamnose biosynthetic process"/>
    <property type="evidence" value="ECO:0007669"/>
    <property type="project" value="UniProtKB-UniPathway"/>
</dbReference>